<feature type="chain" id="PRO_5002245503" description="DUF6305 domain-containing protein" evidence="1">
    <location>
        <begin position="25"/>
        <end position="184"/>
    </location>
</feature>
<keyword evidence="1" id="KW-0732">Signal</keyword>
<accession>A0A0D2JMM0</accession>
<organism evidence="3 4">
    <name type="scientific">Dethiosulfatarculus sandiegensis</name>
    <dbReference type="NCBI Taxonomy" id="1429043"/>
    <lineage>
        <taxon>Bacteria</taxon>
        <taxon>Pseudomonadati</taxon>
        <taxon>Thermodesulfobacteriota</taxon>
        <taxon>Desulfarculia</taxon>
        <taxon>Desulfarculales</taxon>
        <taxon>Desulfarculaceae</taxon>
        <taxon>Dethiosulfatarculus</taxon>
    </lineage>
</organism>
<dbReference type="STRING" id="1429043.X474_27720"/>
<dbReference type="InterPro" id="IPR046272">
    <property type="entry name" value="DUF6305"/>
</dbReference>
<proteinExistence type="predicted"/>
<dbReference type="PATRIC" id="fig|1429043.3.peg.5890"/>
<dbReference type="RefSeq" id="WP_052515634.1">
    <property type="nucleotide sequence ID" value="NZ_AZAC01000083.1"/>
</dbReference>
<dbReference type="AlphaFoldDB" id="A0A0D2JMM0"/>
<feature type="domain" description="DUF6305" evidence="2">
    <location>
        <begin position="25"/>
        <end position="176"/>
    </location>
</feature>
<dbReference type="EMBL" id="AZAC01000083">
    <property type="protein sequence ID" value="KIX10730.1"/>
    <property type="molecule type" value="Genomic_DNA"/>
</dbReference>
<evidence type="ECO:0000259" key="2">
    <source>
        <dbReference type="Pfam" id="PF19823"/>
    </source>
</evidence>
<sequence length="184" mass="19484">MRVKWMAALVVAGLFLLGAQSSFAADIALTPAGQSPDAMMVKVILKKMKVSADLNKMLKASDLSGEKVLIAVVGGSSKGLGAAGIDKDQEKSRLEDLLKAAKEKGIKVLVMHVGGKSRRGKLSDSFITCAVPSADKVIVVKGSNHDGIFDKNLASKDIEILSAENIRKTSVPLKKVLTDWGVIK</sequence>
<reference evidence="3 4" key="1">
    <citation type="submission" date="2013-11" db="EMBL/GenBank/DDBJ databases">
        <title>Metagenomic analysis of a methanogenic consortium involved in long chain n-alkane degradation.</title>
        <authorList>
            <person name="Davidova I.A."/>
            <person name="Callaghan A.V."/>
            <person name="Wawrik B."/>
            <person name="Pruitt S."/>
            <person name="Marks C."/>
            <person name="Duncan K.E."/>
            <person name="Suflita J.M."/>
        </authorList>
    </citation>
    <scope>NUCLEOTIDE SEQUENCE [LARGE SCALE GENOMIC DNA]</scope>
    <source>
        <strain evidence="3 4">SPR</strain>
    </source>
</reference>
<dbReference type="Pfam" id="PF19823">
    <property type="entry name" value="DUF6305"/>
    <property type="match status" value="1"/>
</dbReference>
<gene>
    <name evidence="3" type="ORF">X474_27720</name>
</gene>
<dbReference type="Proteomes" id="UP000032233">
    <property type="component" value="Unassembled WGS sequence"/>
</dbReference>
<comment type="caution">
    <text evidence="3">The sequence shown here is derived from an EMBL/GenBank/DDBJ whole genome shotgun (WGS) entry which is preliminary data.</text>
</comment>
<evidence type="ECO:0000313" key="4">
    <source>
        <dbReference type="Proteomes" id="UP000032233"/>
    </source>
</evidence>
<dbReference type="InParanoid" id="A0A0D2JMM0"/>
<dbReference type="OrthoDB" id="1922448at2"/>
<evidence type="ECO:0000313" key="3">
    <source>
        <dbReference type="EMBL" id="KIX10730.1"/>
    </source>
</evidence>
<protein>
    <recommendedName>
        <fullName evidence="2">DUF6305 domain-containing protein</fullName>
    </recommendedName>
</protein>
<name>A0A0D2JMM0_9BACT</name>
<evidence type="ECO:0000256" key="1">
    <source>
        <dbReference type="SAM" id="SignalP"/>
    </source>
</evidence>
<feature type="signal peptide" evidence="1">
    <location>
        <begin position="1"/>
        <end position="24"/>
    </location>
</feature>
<keyword evidence="4" id="KW-1185">Reference proteome</keyword>